<feature type="compositionally biased region" description="Polar residues" evidence="2">
    <location>
        <begin position="39"/>
        <end position="55"/>
    </location>
</feature>
<dbReference type="OrthoDB" id="10035553at2759"/>
<feature type="compositionally biased region" description="Low complexity" evidence="2">
    <location>
        <begin position="237"/>
        <end position="252"/>
    </location>
</feature>
<organism evidence="4 7">
    <name type="scientific">Didymodactylos carnosus</name>
    <dbReference type="NCBI Taxonomy" id="1234261"/>
    <lineage>
        <taxon>Eukaryota</taxon>
        <taxon>Metazoa</taxon>
        <taxon>Spiralia</taxon>
        <taxon>Gnathifera</taxon>
        <taxon>Rotifera</taxon>
        <taxon>Eurotatoria</taxon>
        <taxon>Bdelloidea</taxon>
        <taxon>Philodinida</taxon>
        <taxon>Philodinidae</taxon>
        <taxon>Didymodactylos</taxon>
    </lineage>
</organism>
<proteinExistence type="predicted"/>
<evidence type="ECO:0000256" key="1">
    <source>
        <dbReference type="SAM" id="Coils"/>
    </source>
</evidence>
<dbReference type="AlphaFoldDB" id="A0A813XYJ6"/>
<sequence>MLNNDSSDSDQTSNYNLKEEINNGNEQERSIAGSRMKYETNSSSDSNKNLQQSDNDTLEGPSDNDLSGNDNQGNKNIKQYQSSLFNRKRDNTHNLNERQQHYYSSQQLKRQSDDSLLDAIESFEPLSTRKTASITRGEATLLDIMETPNRGKEYLMDTDNGRNVGENEYDKLNRSKPVNPSVEKINTSFVSNPVLFPENMQSSSPWVLTRLLSTTGTPQQIRRTPMKKQQRSKIPVRSASSSQSRSRSISHSPATRKRTINNVVDINGHQTSLTSKIPVRIKTEQSQHTEKASAANYPPVTEKGAFRLFTSNENLHSESDVLSVFERGKAYYNQQDPPTTTSPFVPINSVNQQKIAPEAKQSNASTKHRLITRNAISADGHYKSKTATATTNLTSAIDPGRLTSQQYLIEDSDDTSSIETKSKAELATQLKEEKRHYKKTATILNQLHENYGQLLEKYAQAENTIDQLRFQPKLYDNSTPPANVIEVCDVYNDA</sequence>
<name>A0A813XYJ6_9BILA</name>
<feature type="region of interest" description="Disordered" evidence="2">
    <location>
        <begin position="215"/>
        <end position="259"/>
    </location>
</feature>
<gene>
    <name evidence="4" type="ORF">GPM918_LOCUS7144</name>
    <name evidence="3" type="ORF">OVA965_LOCUS1636</name>
    <name evidence="6" type="ORF">SRO942_LOCUS7150</name>
    <name evidence="5" type="ORF">TMI583_LOCUS1636</name>
</gene>
<keyword evidence="1" id="KW-0175">Coiled coil</keyword>
<feature type="region of interest" description="Disordered" evidence="2">
    <location>
        <begin position="1"/>
        <end position="76"/>
    </location>
</feature>
<evidence type="ECO:0000313" key="4">
    <source>
        <dbReference type="EMBL" id="CAF0871907.1"/>
    </source>
</evidence>
<dbReference type="Proteomes" id="UP000682733">
    <property type="component" value="Unassembled WGS sequence"/>
</dbReference>
<feature type="compositionally biased region" description="Basic and acidic residues" evidence="2">
    <location>
        <begin position="17"/>
        <end position="29"/>
    </location>
</feature>
<protein>
    <submittedName>
        <fullName evidence="4">Uncharacterized protein</fullName>
    </submittedName>
</protein>
<reference evidence="4" key="1">
    <citation type="submission" date="2021-02" db="EMBL/GenBank/DDBJ databases">
        <authorList>
            <person name="Nowell W R."/>
        </authorList>
    </citation>
    <scope>NUCLEOTIDE SEQUENCE</scope>
</reference>
<dbReference type="Proteomes" id="UP000663829">
    <property type="component" value="Unassembled WGS sequence"/>
</dbReference>
<comment type="caution">
    <text evidence="4">The sequence shown here is derived from an EMBL/GenBank/DDBJ whole genome shotgun (WGS) entry which is preliminary data.</text>
</comment>
<dbReference type="Proteomes" id="UP000681722">
    <property type="component" value="Unassembled WGS sequence"/>
</dbReference>
<accession>A0A813XYJ6</accession>
<evidence type="ECO:0000256" key="2">
    <source>
        <dbReference type="SAM" id="MobiDB-lite"/>
    </source>
</evidence>
<evidence type="ECO:0000313" key="7">
    <source>
        <dbReference type="Proteomes" id="UP000663829"/>
    </source>
</evidence>
<evidence type="ECO:0000313" key="6">
    <source>
        <dbReference type="EMBL" id="CAF3659300.1"/>
    </source>
</evidence>
<dbReference type="EMBL" id="CAJNOQ010001149">
    <property type="protein sequence ID" value="CAF0871907.1"/>
    <property type="molecule type" value="Genomic_DNA"/>
</dbReference>
<evidence type="ECO:0000313" key="3">
    <source>
        <dbReference type="EMBL" id="CAF0744400.1"/>
    </source>
</evidence>
<keyword evidence="7" id="KW-1185">Reference proteome</keyword>
<dbReference type="Proteomes" id="UP000677228">
    <property type="component" value="Unassembled WGS sequence"/>
</dbReference>
<dbReference type="EMBL" id="CAJOBC010001150">
    <property type="protein sequence ID" value="CAF3659300.1"/>
    <property type="molecule type" value="Genomic_DNA"/>
</dbReference>
<dbReference type="EMBL" id="CAJOBA010000313">
    <property type="protein sequence ID" value="CAF3522256.1"/>
    <property type="molecule type" value="Genomic_DNA"/>
</dbReference>
<evidence type="ECO:0000313" key="5">
    <source>
        <dbReference type="EMBL" id="CAF3522256.1"/>
    </source>
</evidence>
<feature type="compositionally biased region" description="Polar residues" evidence="2">
    <location>
        <begin position="64"/>
        <end position="76"/>
    </location>
</feature>
<dbReference type="EMBL" id="CAJNOK010000313">
    <property type="protein sequence ID" value="CAF0744400.1"/>
    <property type="molecule type" value="Genomic_DNA"/>
</dbReference>
<feature type="coiled-coil region" evidence="1">
    <location>
        <begin position="444"/>
        <end position="471"/>
    </location>
</feature>
<feature type="compositionally biased region" description="Low complexity" evidence="2">
    <location>
        <begin position="1"/>
        <end position="16"/>
    </location>
</feature>